<sequence>MQEYAKKNFEKALQLPMPNKTFAKLKATDDYVALIVRPGLINKHLTSDQLIVLANLEKSGAVKYSAGHSFIVTVHRSHVEQAMEKLTEVNLYVASQTPSALFKCCDFCDGDLLDGLPLAKDLLEQVEQMPLKNRVRIGFNACTKACYNAVQDDLAILFHNGKVDIYGGAIPMGRRASSGHLLLKKVPEDQVIDLVKNILGKYNASSIDKFSAFVHKNKTYFDQLQEGGLYDNLEFKPNAASSVNL</sequence>
<keyword evidence="5" id="KW-1185">Reference proteome</keyword>
<reference evidence="4 5" key="1">
    <citation type="journal article" date="2017" name="Int. J. Syst. Evol. Microbiol.">
        <title>Solibacillus kalamii sp. nov., isolated from a high-efficiency particulate arrestance filter system used in the International Space Station.</title>
        <authorList>
            <person name="Checinska Sielaff A."/>
            <person name="Kumar R.M."/>
            <person name="Pal D."/>
            <person name="Mayilraj S."/>
            <person name="Venkateswaran K."/>
        </authorList>
    </citation>
    <scope>NUCLEOTIDE SEQUENCE [LARGE SCALE GENOMIC DNA]</scope>
    <source>
        <strain evidence="4 5">ISSFR-015</strain>
    </source>
</reference>
<dbReference type="InterPro" id="IPR045854">
    <property type="entry name" value="NO2/SO3_Rdtase_4Fe4S_sf"/>
</dbReference>
<evidence type="ECO:0000313" key="4">
    <source>
        <dbReference type="EMBL" id="OUZ38807.1"/>
    </source>
</evidence>
<evidence type="ECO:0000256" key="1">
    <source>
        <dbReference type="ARBA" id="ARBA00022723"/>
    </source>
</evidence>
<name>A0ABX3ZHJ7_9BACL</name>
<evidence type="ECO:0000313" key="5">
    <source>
        <dbReference type="Proteomes" id="UP000196594"/>
    </source>
</evidence>
<evidence type="ECO:0000256" key="3">
    <source>
        <dbReference type="ARBA" id="ARBA00023014"/>
    </source>
</evidence>
<dbReference type="Gene3D" id="3.30.413.10">
    <property type="entry name" value="Sulfite Reductase Hemoprotein, domain 1"/>
    <property type="match status" value="1"/>
</dbReference>
<evidence type="ECO:0000256" key="2">
    <source>
        <dbReference type="ARBA" id="ARBA00023004"/>
    </source>
</evidence>
<proteinExistence type="predicted"/>
<keyword evidence="2" id="KW-0408">Iron</keyword>
<dbReference type="Proteomes" id="UP000196594">
    <property type="component" value="Unassembled WGS sequence"/>
</dbReference>
<protein>
    <submittedName>
        <fullName evidence="4">Sulfite reductase</fullName>
    </submittedName>
</protein>
<dbReference type="EMBL" id="NHNT01000007">
    <property type="protein sequence ID" value="OUZ38807.1"/>
    <property type="molecule type" value="Genomic_DNA"/>
</dbReference>
<dbReference type="RefSeq" id="WP_087617687.1">
    <property type="nucleotide sequence ID" value="NZ_JAFBEY010000005.1"/>
</dbReference>
<comment type="caution">
    <text evidence="4">The sequence shown here is derived from an EMBL/GenBank/DDBJ whole genome shotgun (WGS) entry which is preliminary data.</text>
</comment>
<gene>
    <name evidence="4" type="ORF">CBM15_11680</name>
</gene>
<dbReference type="SUPFAM" id="SSF56014">
    <property type="entry name" value="Nitrite and sulphite reductase 4Fe-4S domain-like"/>
    <property type="match status" value="1"/>
</dbReference>
<accession>A0ABX3ZHJ7</accession>
<keyword evidence="3" id="KW-0411">Iron-sulfur</keyword>
<organism evidence="4 5">
    <name type="scientific">Solibacillus kalamii</name>
    <dbReference type="NCBI Taxonomy" id="1748298"/>
    <lineage>
        <taxon>Bacteria</taxon>
        <taxon>Bacillati</taxon>
        <taxon>Bacillota</taxon>
        <taxon>Bacilli</taxon>
        <taxon>Bacillales</taxon>
        <taxon>Caryophanaceae</taxon>
        <taxon>Solibacillus</taxon>
    </lineage>
</organism>
<keyword evidence="1" id="KW-0479">Metal-binding</keyword>